<dbReference type="InterPro" id="IPR006015">
    <property type="entry name" value="Universal_stress_UspA"/>
</dbReference>
<dbReference type="PANTHER" id="PTHR46268">
    <property type="entry name" value="STRESS RESPONSE PROTEIN NHAX"/>
    <property type="match status" value="1"/>
</dbReference>
<dbReference type="SUPFAM" id="SSF52402">
    <property type="entry name" value="Adenine nucleotide alpha hydrolases-like"/>
    <property type="match status" value="1"/>
</dbReference>
<dbReference type="Proteomes" id="UP000265614">
    <property type="component" value="Unassembled WGS sequence"/>
</dbReference>
<accession>A0A3A3YVY6</accession>
<name>A0A3A3YVY6_9ACTN</name>
<evidence type="ECO:0000256" key="1">
    <source>
        <dbReference type="ARBA" id="ARBA00008791"/>
    </source>
</evidence>
<dbReference type="Gene3D" id="3.40.50.620">
    <property type="entry name" value="HUPs"/>
    <property type="match status" value="1"/>
</dbReference>
<dbReference type="InterPro" id="IPR014729">
    <property type="entry name" value="Rossmann-like_a/b/a_fold"/>
</dbReference>
<gene>
    <name evidence="4" type="ORF">D5H78_12880</name>
</gene>
<evidence type="ECO:0000256" key="2">
    <source>
        <dbReference type="SAM" id="MobiDB-lite"/>
    </source>
</evidence>
<comment type="caution">
    <text evidence="4">The sequence shown here is derived from an EMBL/GenBank/DDBJ whole genome shotgun (WGS) entry which is preliminary data.</text>
</comment>
<keyword evidence="5" id="KW-1185">Reference proteome</keyword>
<dbReference type="EMBL" id="QZEZ01000006">
    <property type="protein sequence ID" value="RJK94929.1"/>
    <property type="molecule type" value="Genomic_DNA"/>
</dbReference>
<dbReference type="OrthoDB" id="6174426at2"/>
<dbReference type="InterPro" id="IPR006016">
    <property type="entry name" value="UspA"/>
</dbReference>
<reference evidence="4 5" key="1">
    <citation type="submission" date="2018-09" db="EMBL/GenBank/DDBJ databases">
        <title>YIM 75000 draft genome.</title>
        <authorList>
            <person name="Tang S."/>
            <person name="Feng Y."/>
        </authorList>
    </citation>
    <scope>NUCLEOTIDE SEQUENCE [LARGE SCALE GENOMIC DNA]</scope>
    <source>
        <strain evidence="4 5">YIM 75000</strain>
    </source>
</reference>
<dbReference type="PRINTS" id="PR01438">
    <property type="entry name" value="UNVRSLSTRESS"/>
</dbReference>
<dbReference type="AlphaFoldDB" id="A0A3A3YVY6"/>
<organism evidence="4 5">
    <name type="scientific">Vallicoccus soli</name>
    <dbReference type="NCBI Taxonomy" id="2339232"/>
    <lineage>
        <taxon>Bacteria</taxon>
        <taxon>Bacillati</taxon>
        <taxon>Actinomycetota</taxon>
        <taxon>Actinomycetes</taxon>
        <taxon>Motilibacterales</taxon>
        <taxon>Vallicoccaceae</taxon>
        <taxon>Vallicoccus</taxon>
    </lineage>
</organism>
<evidence type="ECO:0000259" key="3">
    <source>
        <dbReference type="Pfam" id="PF00582"/>
    </source>
</evidence>
<dbReference type="Pfam" id="PF00582">
    <property type="entry name" value="Usp"/>
    <property type="match status" value="1"/>
</dbReference>
<protein>
    <submittedName>
        <fullName evidence="4">Universal stress protein</fullName>
    </submittedName>
</protein>
<sequence length="199" mass="20658">MSTTGTSAPGARRGPRDDRSGAPRRAGPRGEEADVADAAGQAQGVRGGVVVGDDGSDCAGEALVFAAAEARRWGCALRVVRAWSISSEIRRTGWPTGYVPGVDELQASLVEHERARVAEVVGDDPGVLVDVQAVHGPSAQALIEASRTADLVVVGSRGRGGFASLVLGSVAEQCVRHCHCPVVVVRHKEKDARHEGARA</sequence>
<comment type="similarity">
    <text evidence="1">Belongs to the universal stress protein A family.</text>
</comment>
<evidence type="ECO:0000313" key="5">
    <source>
        <dbReference type="Proteomes" id="UP000265614"/>
    </source>
</evidence>
<proteinExistence type="inferred from homology"/>
<dbReference type="PANTHER" id="PTHR46268:SF6">
    <property type="entry name" value="UNIVERSAL STRESS PROTEIN UP12"/>
    <property type="match status" value="1"/>
</dbReference>
<evidence type="ECO:0000313" key="4">
    <source>
        <dbReference type="EMBL" id="RJK94929.1"/>
    </source>
</evidence>
<feature type="region of interest" description="Disordered" evidence="2">
    <location>
        <begin position="1"/>
        <end position="40"/>
    </location>
</feature>
<feature type="domain" description="UspA" evidence="3">
    <location>
        <begin position="49"/>
        <end position="186"/>
    </location>
</feature>